<proteinExistence type="predicted"/>
<feature type="transmembrane region" description="Helical" evidence="2">
    <location>
        <begin position="384"/>
        <end position="405"/>
    </location>
</feature>
<keyword evidence="2" id="KW-1133">Transmembrane helix</keyword>
<feature type="region of interest" description="Disordered" evidence="1">
    <location>
        <begin position="1"/>
        <end position="47"/>
    </location>
</feature>
<organism evidence="3">
    <name type="scientific">Pseudictyota dubia</name>
    <dbReference type="NCBI Taxonomy" id="2749911"/>
    <lineage>
        <taxon>Eukaryota</taxon>
        <taxon>Sar</taxon>
        <taxon>Stramenopiles</taxon>
        <taxon>Ochrophyta</taxon>
        <taxon>Bacillariophyta</taxon>
        <taxon>Mediophyceae</taxon>
        <taxon>Biddulphiophycidae</taxon>
        <taxon>Eupodiscales</taxon>
        <taxon>Odontellaceae</taxon>
        <taxon>Pseudictyota</taxon>
    </lineage>
</organism>
<name>A0A7R9VL34_9STRA</name>
<feature type="region of interest" description="Disordered" evidence="1">
    <location>
        <begin position="99"/>
        <end position="119"/>
    </location>
</feature>
<feature type="compositionally biased region" description="Basic and acidic residues" evidence="1">
    <location>
        <begin position="29"/>
        <end position="39"/>
    </location>
</feature>
<accession>A0A7R9VL34</accession>
<sequence length="550" mass="61215">MMNSPKQIGRRVSSATDIPLLVLASPDSTSHEPSSHDSSEGESANSLSIHRKNTSEIYTQDFTPEVKVQAPPLHLVPSSEAIKSVFELKGAHRQGACFSCPKTDRSSNESKNTVLNSTSATKSSSLTMSLLSSPLRISDSDSLATSSDSGSVSSDDSTLMSDSTSSSGSSIITSTYDTSCQGNISAVRSVSCPSSAPAVWSGRGECLQSKKEKARRPIARARKLQERDKFLKSLQRKALVSYLYPETYVSLMKKNEDRARTILSKDKVPPEGLMNNAHRRVMFELFHSVSASAMMLIFCTTHVAIYEFLQMFVQDFLELNEYENQTLVYTGVLLVALIMARTCGRLYEWTSDEGYKHIKFDMHNKLIVGDFDARVMSWFKKHPIIREIFDVVSLYLCYLAANFLITETMMKTFLDTRDNILTKLPSSQYPDISTHIKSMLCHGEKMFEDATLSNPVQVPATLSTACAVLGGDLCDQHIFESCSRLDEFRSNLTAADGEYLYDEVSFNTYYKIIGDTSAGVYYYEHGMVALLGVFFLGVWILKRSGVGFWD</sequence>
<reference evidence="3" key="1">
    <citation type="submission" date="2021-01" db="EMBL/GenBank/DDBJ databases">
        <authorList>
            <person name="Corre E."/>
            <person name="Pelletier E."/>
            <person name="Niang G."/>
            <person name="Scheremetjew M."/>
            <person name="Finn R."/>
            <person name="Kale V."/>
            <person name="Holt S."/>
            <person name="Cochrane G."/>
            <person name="Meng A."/>
            <person name="Brown T."/>
            <person name="Cohen L."/>
        </authorList>
    </citation>
    <scope>NUCLEOTIDE SEQUENCE</scope>
    <source>
        <strain evidence="3">CCMP147</strain>
    </source>
</reference>
<feature type="region of interest" description="Disordered" evidence="1">
    <location>
        <begin position="139"/>
        <end position="170"/>
    </location>
</feature>
<gene>
    <name evidence="3" type="ORF">TDUB1175_LOCUS3938</name>
</gene>
<evidence type="ECO:0000256" key="1">
    <source>
        <dbReference type="SAM" id="MobiDB-lite"/>
    </source>
</evidence>
<keyword evidence="2" id="KW-0472">Membrane</keyword>
<dbReference type="EMBL" id="HBED01008061">
    <property type="protein sequence ID" value="CAD8298475.1"/>
    <property type="molecule type" value="Transcribed_RNA"/>
</dbReference>
<feature type="transmembrane region" description="Helical" evidence="2">
    <location>
        <begin position="285"/>
        <end position="306"/>
    </location>
</feature>
<feature type="transmembrane region" description="Helical" evidence="2">
    <location>
        <begin position="520"/>
        <end position="541"/>
    </location>
</feature>
<dbReference type="AlphaFoldDB" id="A0A7R9VL34"/>
<keyword evidence="2" id="KW-0812">Transmembrane</keyword>
<evidence type="ECO:0000313" key="3">
    <source>
        <dbReference type="EMBL" id="CAD8298475.1"/>
    </source>
</evidence>
<protein>
    <submittedName>
        <fullName evidence="3">Uncharacterized protein</fullName>
    </submittedName>
</protein>
<evidence type="ECO:0000256" key="2">
    <source>
        <dbReference type="SAM" id="Phobius"/>
    </source>
</evidence>